<proteinExistence type="predicted"/>
<dbReference type="Proteomes" id="UP001219518">
    <property type="component" value="Unassembled WGS sequence"/>
</dbReference>
<evidence type="ECO:0000313" key="3">
    <source>
        <dbReference type="Proteomes" id="UP001219518"/>
    </source>
</evidence>
<feature type="compositionally biased region" description="Polar residues" evidence="1">
    <location>
        <begin position="97"/>
        <end position="114"/>
    </location>
</feature>
<sequence>MDRDDRAGRQKRSRAKKRFLSSRDDDSDDDSYQYLTNSDAPASTDDDPPMEMILQDLQSSVMDTVDIGTSPQHLSVRGFENSPDVNHLMNVPPLDISGTQLPGRSEETPSSTADLDSKKSGIAFTPEVPLASPSDFECDNFLWQFIESSTVGEACEEISFECGSECENENEDEHENFADALDDFPDCELSDEDDEEFQEFQTENSAPEYSDSHNDLMLAILAFVLIHQLSKRCVTDLLGLLRLFLPQNFKLVNSAYSFFKYFDIHRKTSHKKFFFCSFCRGPLTSIDERCAKCGPGKRVNYFFQVSVVDQLKQMLLRPGFFDNLSYPRTRTKMNNNSYEDVYDGEIYKAAVRDHMSDNYTWLTFMWNSDGFSLFKSSTFQVWPIYLTVNELPPYLRFRRENMLLAGLWFGLEKPDINLFLKPIHEEFLLLRNGIQYYVHSHGLKDFKGAILCGTCDAPATALFRRHKYFNGKYGCPRCLSRGEKSQRTGNVFVYPYEENLELRTDARHLAHLRGVRRTGRVQFGVKGPSYLQLMLLVSFIRSSAIDIMHNIFSGLMKAQLTFWFSKQHRGREFSLFHLEKSVSDVLLSIKPPHFFQRVPQAISKLAFWKASEFQTFFFYYSLPVLYPFLDQVYFNHFKQLYLGITLLCSQSVSEADLTLSQTLLDDFVRRFEIMYGLRHMTFNLHVIRHLPDVVRDLGPLFTSTCFMFEDMNGALKSLVHGSQYVGLQIVSTFELLTKLPVLINDLPPGNVRNYCGQLRTPFSRFAVSERLGNVAAIGKFKKNIDLPILLRQAVDSLRGNLLFFTKLLTPKFFYE</sequence>
<dbReference type="InterPro" id="IPR004242">
    <property type="entry name" value="Transposase_21"/>
</dbReference>
<feature type="compositionally biased region" description="Basic residues" evidence="1">
    <location>
        <begin position="9"/>
        <end position="20"/>
    </location>
</feature>
<evidence type="ECO:0000256" key="1">
    <source>
        <dbReference type="SAM" id="MobiDB-lite"/>
    </source>
</evidence>
<protein>
    <submittedName>
        <fullName evidence="2">tRNA pseudouridine(38/39) synthase</fullName>
    </submittedName>
</protein>
<evidence type="ECO:0000313" key="2">
    <source>
        <dbReference type="EMBL" id="KAK3915972.1"/>
    </source>
</evidence>
<accession>A0AAE1H719</accession>
<dbReference type="EMBL" id="JAHWGI010000478">
    <property type="protein sequence ID" value="KAK3915972.1"/>
    <property type="molecule type" value="Genomic_DNA"/>
</dbReference>
<reference evidence="2" key="1">
    <citation type="submission" date="2021-07" db="EMBL/GenBank/DDBJ databases">
        <authorList>
            <person name="Catto M.A."/>
            <person name="Jacobson A."/>
            <person name="Kennedy G."/>
            <person name="Labadie P."/>
            <person name="Hunt B.G."/>
            <person name="Srinivasan R."/>
        </authorList>
    </citation>
    <scope>NUCLEOTIDE SEQUENCE</scope>
    <source>
        <strain evidence="2">PL_HMW_Pooled</strain>
        <tissue evidence="2">Head</tissue>
    </source>
</reference>
<dbReference type="PANTHER" id="PTHR46579">
    <property type="entry name" value="F5/8 TYPE C DOMAIN-CONTAINING PROTEIN-RELATED"/>
    <property type="match status" value="1"/>
</dbReference>
<gene>
    <name evidence="2" type="ORF">KUF71_006040</name>
</gene>
<comment type="caution">
    <text evidence="2">The sequence shown here is derived from an EMBL/GenBank/DDBJ whole genome shotgun (WGS) entry which is preliminary data.</text>
</comment>
<dbReference type="PANTHER" id="PTHR46579:SF1">
    <property type="entry name" value="F5_8 TYPE C DOMAIN-CONTAINING PROTEIN"/>
    <property type="match status" value="1"/>
</dbReference>
<feature type="region of interest" description="Disordered" evidence="1">
    <location>
        <begin position="1"/>
        <end position="51"/>
    </location>
</feature>
<feature type="region of interest" description="Disordered" evidence="1">
    <location>
        <begin position="97"/>
        <end position="118"/>
    </location>
</feature>
<organism evidence="2 3">
    <name type="scientific">Frankliniella fusca</name>
    <dbReference type="NCBI Taxonomy" id="407009"/>
    <lineage>
        <taxon>Eukaryota</taxon>
        <taxon>Metazoa</taxon>
        <taxon>Ecdysozoa</taxon>
        <taxon>Arthropoda</taxon>
        <taxon>Hexapoda</taxon>
        <taxon>Insecta</taxon>
        <taxon>Pterygota</taxon>
        <taxon>Neoptera</taxon>
        <taxon>Paraneoptera</taxon>
        <taxon>Thysanoptera</taxon>
        <taxon>Terebrantia</taxon>
        <taxon>Thripoidea</taxon>
        <taxon>Thripidae</taxon>
        <taxon>Frankliniella</taxon>
    </lineage>
</organism>
<dbReference type="Pfam" id="PF02992">
    <property type="entry name" value="Transposase_21"/>
    <property type="match status" value="1"/>
</dbReference>
<name>A0AAE1H719_9NEOP</name>
<reference evidence="2" key="2">
    <citation type="journal article" date="2023" name="BMC Genomics">
        <title>Pest status, molecular evolution, and epigenetic factors derived from the genome assembly of Frankliniella fusca, a thysanopteran phytovirus vector.</title>
        <authorList>
            <person name="Catto M.A."/>
            <person name="Labadie P.E."/>
            <person name="Jacobson A.L."/>
            <person name="Kennedy G.G."/>
            <person name="Srinivasan R."/>
            <person name="Hunt B.G."/>
        </authorList>
    </citation>
    <scope>NUCLEOTIDE SEQUENCE</scope>
    <source>
        <strain evidence="2">PL_HMW_Pooled</strain>
    </source>
</reference>
<feature type="non-terminal residue" evidence="2">
    <location>
        <position position="815"/>
    </location>
</feature>
<dbReference type="AlphaFoldDB" id="A0AAE1H719"/>
<keyword evidence="3" id="KW-1185">Reference proteome</keyword>